<gene>
    <name evidence="1" type="ORF">E2C01_068872</name>
</gene>
<organism evidence="1 2">
    <name type="scientific">Portunus trituberculatus</name>
    <name type="common">Swimming crab</name>
    <name type="synonym">Neptunus trituberculatus</name>
    <dbReference type="NCBI Taxonomy" id="210409"/>
    <lineage>
        <taxon>Eukaryota</taxon>
        <taxon>Metazoa</taxon>
        <taxon>Ecdysozoa</taxon>
        <taxon>Arthropoda</taxon>
        <taxon>Crustacea</taxon>
        <taxon>Multicrustacea</taxon>
        <taxon>Malacostraca</taxon>
        <taxon>Eumalacostraca</taxon>
        <taxon>Eucarida</taxon>
        <taxon>Decapoda</taxon>
        <taxon>Pleocyemata</taxon>
        <taxon>Brachyura</taxon>
        <taxon>Eubrachyura</taxon>
        <taxon>Portunoidea</taxon>
        <taxon>Portunidae</taxon>
        <taxon>Portuninae</taxon>
        <taxon>Portunus</taxon>
    </lineage>
</organism>
<reference evidence="1 2" key="1">
    <citation type="submission" date="2019-05" db="EMBL/GenBank/DDBJ databases">
        <title>Another draft genome of Portunus trituberculatus and its Hox gene families provides insights of decapod evolution.</title>
        <authorList>
            <person name="Jeong J.-H."/>
            <person name="Song I."/>
            <person name="Kim S."/>
            <person name="Choi T."/>
            <person name="Kim D."/>
            <person name="Ryu S."/>
            <person name="Kim W."/>
        </authorList>
    </citation>
    <scope>NUCLEOTIDE SEQUENCE [LARGE SCALE GENOMIC DNA]</scope>
    <source>
        <tissue evidence="1">Muscle</tissue>
    </source>
</reference>
<sequence>MNKQQTLANSLCPSIFTPCRRAPSSPSAVPHIGLPLCLPWGFTYCSSSSSYSSCKLVLFAHREY</sequence>
<comment type="caution">
    <text evidence="1">The sequence shown here is derived from an EMBL/GenBank/DDBJ whole genome shotgun (WGS) entry which is preliminary data.</text>
</comment>
<dbReference type="Proteomes" id="UP000324222">
    <property type="component" value="Unassembled WGS sequence"/>
</dbReference>
<accession>A0A5B7HT57</accession>
<evidence type="ECO:0000313" key="2">
    <source>
        <dbReference type="Proteomes" id="UP000324222"/>
    </source>
</evidence>
<dbReference type="EMBL" id="VSRR010039075">
    <property type="protein sequence ID" value="MPC74512.1"/>
    <property type="molecule type" value="Genomic_DNA"/>
</dbReference>
<dbReference type="AlphaFoldDB" id="A0A5B7HT57"/>
<keyword evidence="2" id="KW-1185">Reference proteome</keyword>
<protein>
    <submittedName>
        <fullName evidence="1">Uncharacterized protein</fullName>
    </submittedName>
</protein>
<name>A0A5B7HT57_PORTR</name>
<evidence type="ECO:0000313" key="1">
    <source>
        <dbReference type="EMBL" id="MPC74512.1"/>
    </source>
</evidence>
<proteinExistence type="predicted"/>